<name>A0A0K0XXQ6_9GAMM</name>
<organism evidence="1 2">
    <name type="scientific">Wenzhouxiangella marina</name>
    <dbReference type="NCBI Taxonomy" id="1579979"/>
    <lineage>
        <taxon>Bacteria</taxon>
        <taxon>Pseudomonadati</taxon>
        <taxon>Pseudomonadota</taxon>
        <taxon>Gammaproteobacteria</taxon>
        <taxon>Chromatiales</taxon>
        <taxon>Wenzhouxiangellaceae</taxon>
        <taxon>Wenzhouxiangella</taxon>
    </lineage>
</organism>
<dbReference type="Proteomes" id="UP000066624">
    <property type="component" value="Chromosome"/>
</dbReference>
<evidence type="ECO:0000313" key="1">
    <source>
        <dbReference type="EMBL" id="AKS42460.1"/>
    </source>
</evidence>
<dbReference type="KEGG" id="wma:WM2015_2095"/>
<dbReference type="InterPro" id="IPR025196">
    <property type="entry name" value="DUF4126"/>
</dbReference>
<dbReference type="EMBL" id="CP012154">
    <property type="protein sequence ID" value="AKS42460.1"/>
    <property type="molecule type" value="Genomic_DNA"/>
</dbReference>
<dbReference type="RefSeq" id="WP_169751154.1">
    <property type="nucleotide sequence ID" value="NZ_CP012154.1"/>
</dbReference>
<keyword evidence="1" id="KW-0548">Nucleotidyltransferase</keyword>
<sequence>MIDALSDIGTLSALLAGISLSAAAGLRVFIPILALGLAARSGVLELGAQFQWMASDPVLLVVGVAALFETGAYYIPWVDNLLDLLATPAALGGGTVIVSSLLPEMEPAAQWTTAALLGGGSAGIVQAATVAARGVSTATSGGLGNFLIASVEAIGSVIAVILALLIPIAFGLLVIVGLIALLVWVLRRLLRRSAREPSAAPPG</sequence>
<dbReference type="GO" id="GO:0016779">
    <property type="term" value="F:nucleotidyltransferase activity"/>
    <property type="evidence" value="ECO:0007669"/>
    <property type="project" value="UniProtKB-KW"/>
</dbReference>
<keyword evidence="2" id="KW-1185">Reference proteome</keyword>
<proteinExistence type="predicted"/>
<accession>A0A0K0XXQ6</accession>
<protein>
    <submittedName>
        <fullName evidence="1">3-deoxy-manno-octulosonate cytidylyltransferase</fullName>
    </submittedName>
</protein>
<dbReference type="STRING" id="1579979.WM2015_2095"/>
<gene>
    <name evidence="1" type="ORF">WM2015_2095</name>
</gene>
<evidence type="ECO:0000313" key="2">
    <source>
        <dbReference type="Proteomes" id="UP000066624"/>
    </source>
</evidence>
<dbReference type="AlphaFoldDB" id="A0A0K0XXQ6"/>
<keyword evidence="1" id="KW-0808">Transferase</keyword>
<reference evidence="1 2" key="1">
    <citation type="submission" date="2015-07" db="EMBL/GenBank/DDBJ databases">
        <authorList>
            <person name="Noorani M."/>
        </authorList>
    </citation>
    <scope>NUCLEOTIDE SEQUENCE [LARGE SCALE GENOMIC DNA]</scope>
    <source>
        <strain evidence="1 2">KCTC 42284</strain>
    </source>
</reference>
<dbReference type="Pfam" id="PF13548">
    <property type="entry name" value="DUF4126"/>
    <property type="match status" value="1"/>
</dbReference>